<dbReference type="HOGENOM" id="CLU_584978_0_0_9"/>
<reference evidence="3 4" key="1">
    <citation type="journal article" date="2010" name="PLoS ONE">
        <title>The glycobiome of the rumen bacterium Butyrivibrio proteoclasticus B316(T) highlights adaptation to a polysaccharide-rich environment.</title>
        <authorList>
            <person name="Kelly W.J."/>
            <person name="Leahy S.C."/>
            <person name="Altermann E."/>
            <person name="Yeoman C.J."/>
            <person name="Dunne J.C."/>
            <person name="Kong Z."/>
            <person name="Pacheco D.M."/>
            <person name="Li D."/>
            <person name="Noel S.J."/>
            <person name="Moon C.D."/>
            <person name="Cookson A.L."/>
            <person name="Attwood G.T."/>
        </authorList>
    </citation>
    <scope>NUCLEOTIDE SEQUENCE [LARGE SCALE GENOMIC DNA]</scope>
    <source>
        <strain evidence="4">ATCC 51982 / DSM 14932 / B316</strain>
    </source>
</reference>
<dbReference type="Gene3D" id="3.60.21.10">
    <property type="match status" value="1"/>
</dbReference>
<dbReference type="AlphaFoldDB" id="E0S2F4"/>
<proteinExistence type="inferred from homology"/>
<dbReference type="Proteomes" id="UP000001299">
    <property type="component" value="Chromosome 1"/>
</dbReference>
<name>E0S2F4_BUTPB</name>
<keyword evidence="4" id="KW-1185">Reference proteome</keyword>
<evidence type="ECO:0000259" key="2">
    <source>
        <dbReference type="SMART" id="SM00854"/>
    </source>
</evidence>
<dbReference type="InterPro" id="IPR029052">
    <property type="entry name" value="Metallo-depent_PP-like"/>
</dbReference>
<dbReference type="eggNOG" id="COG2843">
    <property type="taxonomic scope" value="Bacteria"/>
</dbReference>
<evidence type="ECO:0000313" key="4">
    <source>
        <dbReference type="Proteomes" id="UP000001299"/>
    </source>
</evidence>
<feature type="domain" description="Capsule synthesis protein CapA" evidence="2">
    <location>
        <begin position="199"/>
        <end position="450"/>
    </location>
</feature>
<evidence type="ECO:0000256" key="1">
    <source>
        <dbReference type="ARBA" id="ARBA00005662"/>
    </source>
</evidence>
<dbReference type="PROSITE" id="PS51257">
    <property type="entry name" value="PROKAR_LIPOPROTEIN"/>
    <property type="match status" value="1"/>
</dbReference>
<dbReference type="PANTHER" id="PTHR33393">
    <property type="entry name" value="POLYGLUTAMINE SYNTHESIS ACCESSORY PROTEIN RV0574C-RELATED"/>
    <property type="match status" value="1"/>
</dbReference>
<dbReference type="InterPro" id="IPR019079">
    <property type="entry name" value="Capsule_synth_CapA"/>
</dbReference>
<comment type="similarity">
    <text evidence="1">Belongs to the CapA family.</text>
</comment>
<dbReference type="KEGG" id="bpb:bpr_I0025"/>
<accession>E0S2F4</accession>
<dbReference type="InterPro" id="IPR052169">
    <property type="entry name" value="CW_Biosynth-Accessory"/>
</dbReference>
<gene>
    <name evidence="3" type="ordered locus">bpr_I0025</name>
</gene>
<dbReference type="RefSeq" id="WP_013279436.1">
    <property type="nucleotide sequence ID" value="NC_014387.1"/>
</dbReference>
<dbReference type="EMBL" id="CP001810">
    <property type="protein sequence ID" value="ADL32777.1"/>
    <property type="molecule type" value="Genomic_DNA"/>
</dbReference>
<dbReference type="SMART" id="SM00854">
    <property type="entry name" value="PGA_cap"/>
    <property type="match status" value="1"/>
</dbReference>
<dbReference type="PANTHER" id="PTHR33393:SF12">
    <property type="entry name" value="CAPSULE BIOSYNTHESIS PROTEIN CAPA"/>
    <property type="match status" value="1"/>
</dbReference>
<protein>
    <submittedName>
        <fullName evidence="3">Capsule biosynthesis protein</fullName>
    </submittedName>
</protein>
<dbReference type="Pfam" id="PF09587">
    <property type="entry name" value="PGA_cap"/>
    <property type="match status" value="1"/>
</dbReference>
<dbReference type="STRING" id="515622.bpr_I0025"/>
<dbReference type="SUPFAM" id="SSF56300">
    <property type="entry name" value="Metallo-dependent phosphatases"/>
    <property type="match status" value="1"/>
</dbReference>
<evidence type="ECO:0000313" key="3">
    <source>
        <dbReference type="EMBL" id="ADL32777.1"/>
    </source>
</evidence>
<organism evidence="3 4">
    <name type="scientific">Butyrivibrio proteoclasticus (strain ATCC 51982 / DSM 14932 / B316)</name>
    <name type="common">Clostridium proteoclasticum</name>
    <dbReference type="NCBI Taxonomy" id="515622"/>
    <lineage>
        <taxon>Bacteria</taxon>
        <taxon>Bacillati</taxon>
        <taxon>Bacillota</taxon>
        <taxon>Clostridia</taxon>
        <taxon>Lachnospirales</taxon>
        <taxon>Lachnospiraceae</taxon>
        <taxon>Butyrivibrio</taxon>
    </lineage>
</organism>
<dbReference type="CDD" id="cd07381">
    <property type="entry name" value="MPP_CapA"/>
    <property type="match status" value="1"/>
</dbReference>
<sequence length="494" mass="56246">MMKSFLFKKVNFKKLLLSFGIVVASCVAISAVLGWERNFIPNWVRWQEKSIELKFDEDKARYTTEIKSKRLEVRSDKGERTFLTDEKLKIQDALTTDIDSDGKPEIIAVVWKKGLFGRHRPFWIQSDEKTYSQHVFIYGVDEKGTVTQKWFASETGILINRMKLMEKNNRILLFEDIDGNCTLWKWESFGLKNIENKVSFVAFGDNLIHTPIYEYANRAEKGKFDFLYKPFLDDIKSADIAAFNAESALVDDARMISGYPSFGAPTAVGDAIVNAGFDIAVCANNHILDKGIGELEYTKRFYESENLICPGIQDRKDVSLRPYELISRNGISFAIFSYTYGTNAGDISEKFPYVVHYLPKSDEERNELLWNLQRAREEADIVMVFAHWGDEYQEAANSGQREMAALFAKGGADIVIGSHPHVIQEVEEIERPDGEKCLVYYSLGNFVADQGMEAGTKAGGEAVISFEHTYDGVKVTGHELREITSYWKDLIKTK</sequence>